<dbReference type="PANTHER" id="PTHR12428:SF65">
    <property type="entry name" value="CYTOCHROME C OXIDASE ASSEMBLY PROTEIN COX18, MITOCHONDRIAL"/>
    <property type="match status" value="1"/>
</dbReference>
<dbReference type="Proteomes" id="UP000481350">
    <property type="component" value="Unassembled WGS sequence"/>
</dbReference>
<evidence type="ECO:0000259" key="14">
    <source>
        <dbReference type="Pfam" id="PF02096"/>
    </source>
</evidence>
<evidence type="ECO:0000256" key="11">
    <source>
        <dbReference type="ARBA" id="ARBA00033342"/>
    </source>
</evidence>
<evidence type="ECO:0000313" key="16">
    <source>
        <dbReference type="EMBL" id="KAB6910294.1"/>
    </source>
</evidence>
<evidence type="ECO:0000313" key="31">
    <source>
        <dbReference type="Proteomes" id="UP000478746"/>
    </source>
</evidence>
<dbReference type="Proteomes" id="UP000476628">
    <property type="component" value="Unassembled WGS sequence"/>
</dbReference>
<evidence type="ECO:0000256" key="5">
    <source>
        <dbReference type="ARBA" id="ARBA00022989"/>
    </source>
</evidence>
<evidence type="ECO:0000313" key="19">
    <source>
        <dbReference type="EMBL" id="KAB7204436.1"/>
    </source>
</evidence>
<protein>
    <recommendedName>
        <fullName evidence="3">Membrane protein insertase YidC</fullName>
    </recommendedName>
    <alternativeName>
        <fullName evidence="11">Foldase YidC</fullName>
    </alternativeName>
    <alternativeName>
        <fullName evidence="10">Membrane integrase YidC</fullName>
    </alternativeName>
    <alternativeName>
        <fullName evidence="9">Membrane protein YidC</fullName>
    </alternativeName>
</protein>
<dbReference type="GO" id="GO:0032977">
    <property type="term" value="F:membrane insertase activity"/>
    <property type="evidence" value="ECO:0007669"/>
    <property type="project" value="InterPro"/>
</dbReference>
<evidence type="ECO:0000313" key="30">
    <source>
        <dbReference type="Proteomes" id="UP000476628"/>
    </source>
</evidence>
<dbReference type="Proteomes" id="UP000261288">
    <property type="component" value="Unassembled WGS sequence"/>
</dbReference>
<evidence type="ECO:0000256" key="3">
    <source>
        <dbReference type="ARBA" id="ARBA00015325"/>
    </source>
</evidence>
<evidence type="ECO:0000256" key="4">
    <source>
        <dbReference type="ARBA" id="ARBA00022692"/>
    </source>
</evidence>
<dbReference type="GO" id="GO:0051205">
    <property type="term" value="P:protein insertion into membrane"/>
    <property type="evidence" value="ECO:0007669"/>
    <property type="project" value="TreeGrafter"/>
</dbReference>
<dbReference type="AlphaFoldDB" id="A0A0A1GRT3"/>
<dbReference type="EMBL" id="QSAR01000003">
    <property type="protein sequence ID" value="RGW65133.1"/>
    <property type="molecule type" value="Genomic_DNA"/>
</dbReference>
<evidence type="ECO:0000256" key="8">
    <source>
        <dbReference type="ARBA" id="ARBA00026028"/>
    </source>
</evidence>
<comment type="subunit">
    <text evidence="8">Interacts with the Sec translocase complex via SecD. Specifically interacts with transmembrane segments of nascent integral membrane proteins during membrane integration.</text>
</comment>
<dbReference type="EMBL" id="WDVF01000008">
    <property type="protein sequence ID" value="KAB7135742.1"/>
    <property type="molecule type" value="Genomic_DNA"/>
</dbReference>
<evidence type="ECO:0000313" key="15">
    <source>
        <dbReference type="EMBL" id="KAB6838191.1"/>
    </source>
</evidence>
<evidence type="ECO:0000313" key="18">
    <source>
        <dbReference type="EMBL" id="KAB7135742.1"/>
    </source>
</evidence>
<evidence type="ECO:0000313" key="24">
    <source>
        <dbReference type="EMBL" id="RGW65133.1"/>
    </source>
</evidence>
<evidence type="ECO:0000313" key="20">
    <source>
        <dbReference type="EMBL" id="MZR89412.1"/>
    </source>
</evidence>
<evidence type="ECO:0000256" key="9">
    <source>
        <dbReference type="ARBA" id="ARBA00031538"/>
    </source>
</evidence>
<evidence type="ECO:0000256" key="2">
    <source>
        <dbReference type="ARBA" id="ARBA00010527"/>
    </source>
</evidence>
<evidence type="ECO:0000313" key="21">
    <source>
        <dbReference type="EMBL" id="MZU09124.1"/>
    </source>
</evidence>
<dbReference type="Proteomes" id="UP000638311">
    <property type="component" value="Unassembled WGS sequence"/>
</dbReference>
<keyword evidence="5 13" id="KW-1133">Transmembrane helix</keyword>
<evidence type="ECO:0000256" key="7">
    <source>
        <dbReference type="ARBA" id="ARBA00025034"/>
    </source>
</evidence>
<dbReference type="EMBL" id="WEAY01000008">
    <property type="protein sequence ID" value="KAB6838191.1"/>
    <property type="molecule type" value="Genomic_DNA"/>
</dbReference>
<evidence type="ECO:0000313" key="23">
    <source>
        <dbReference type="EMBL" id="RGL46369.1"/>
    </source>
</evidence>
<comment type="caution">
    <text evidence="17">The sequence shown here is derived from an EMBL/GenBank/DDBJ whole genome shotgun (WGS) entry which is preliminary data.</text>
</comment>
<evidence type="ECO:0000313" key="25">
    <source>
        <dbReference type="Proteomes" id="UP000261186"/>
    </source>
</evidence>
<dbReference type="EMBL" id="WDZO01000040">
    <property type="protein sequence ID" value="KAB6910294.1"/>
    <property type="molecule type" value="Genomic_DNA"/>
</dbReference>
<keyword evidence="4 12" id="KW-0812">Transmembrane</keyword>
<keyword evidence="6 13" id="KW-0472">Membrane</keyword>
<accession>E5XZW5</accession>
<accession>A0A0A1GRT3</accession>
<dbReference type="EMBL" id="WDUB01000001">
    <property type="protein sequence ID" value="KAB7204436.1"/>
    <property type="molecule type" value="Genomic_DNA"/>
</dbReference>
<dbReference type="InterPro" id="IPR028055">
    <property type="entry name" value="YidC/Oxa/ALB_C"/>
</dbReference>
<reference evidence="25 26" key="1">
    <citation type="submission" date="2018-08" db="EMBL/GenBank/DDBJ databases">
        <title>A genome reference for cultivated species of the human gut microbiota.</title>
        <authorList>
            <person name="Zou Y."/>
            <person name="Xue W."/>
            <person name="Luo G."/>
        </authorList>
    </citation>
    <scope>NUCLEOTIDE SEQUENCE [LARGE SCALE GENOMIC DNA]</scope>
    <source>
        <strain evidence="24 27">AF11-12</strain>
        <strain evidence="23 26">TF06-45A</strain>
        <strain evidence="22 25">TF08-4AC</strain>
    </source>
</reference>
<evidence type="ECO:0000313" key="33">
    <source>
        <dbReference type="Proteomes" id="UP000491334"/>
    </source>
</evidence>
<dbReference type="EMBL" id="WXEF01000027">
    <property type="protein sequence ID" value="MZR89412.1"/>
    <property type="molecule type" value="Genomic_DNA"/>
</dbReference>
<evidence type="ECO:0000256" key="12">
    <source>
        <dbReference type="RuleBase" id="RU003945"/>
    </source>
</evidence>
<evidence type="ECO:0000256" key="1">
    <source>
        <dbReference type="ARBA" id="ARBA00004141"/>
    </source>
</evidence>
<evidence type="ECO:0000256" key="10">
    <source>
        <dbReference type="ARBA" id="ARBA00033245"/>
    </source>
</evidence>
<feature type="domain" description="Membrane insertase YidC/Oxa/ALB C-terminal" evidence="14">
    <location>
        <begin position="6"/>
        <end position="80"/>
    </location>
</feature>
<feature type="transmembrane region" description="Helical" evidence="13">
    <location>
        <begin position="6"/>
        <end position="25"/>
    </location>
</feature>
<proteinExistence type="inferred from homology"/>
<sequence length="82" mass="9631">MPHSLGIAIMCLVLIIRICLLPLFFSQMRATQRMQVLQPQIQRIQRKYAARKDPRSKEAMQREIMALQQRHNANPLGSYLLR</sequence>
<dbReference type="EMBL" id="WDZP01000036">
    <property type="protein sequence ID" value="KAB6916053.1"/>
    <property type="molecule type" value="Genomic_DNA"/>
</dbReference>
<evidence type="ECO:0000313" key="22">
    <source>
        <dbReference type="EMBL" id="RGL01635.1"/>
    </source>
</evidence>
<comment type="function">
    <text evidence="7">Required for the insertion and/or proper folding and/or complex formation of integral membrane proteins into the membrane. Involved in integration of membrane proteins that insert both dependently and independently of the Sec translocase complex, as well as at least some lipoproteins. Aids folding of multispanning membrane proteins.</text>
</comment>
<dbReference type="Proteomes" id="UP000491334">
    <property type="component" value="Unassembled WGS sequence"/>
</dbReference>
<dbReference type="InterPro" id="IPR001708">
    <property type="entry name" value="YidC/ALB3/OXA1/COX18"/>
</dbReference>
<evidence type="ECO:0000313" key="28">
    <source>
        <dbReference type="Proteomes" id="UP000461165"/>
    </source>
</evidence>
<evidence type="ECO:0000313" key="17">
    <source>
        <dbReference type="EMBL" id="KAB6916053.1"/>
    </source>
</evidence>
<dbReference type="Proteomes" id="UP000478746">
    <property type="component" value="Unassembled WGS sequence"/>
</dbReference>
<dbReference type="EMBL" id="QSRZ01000010">
    <property type="protein sequence ID" value="RGL46369.1"/>
    <property type="molecule type" value="Genomic_DNA"/>
</dbReference>
<dbReference type="EMBL" id="WXDR01000024">
    <property type="protein sequence ID" value="MZU09124.1"/>
    <property type="molecule type" value="Genomic_DNA"/>
</dbReference>
<dbReference type="GO" id="GO:0005886">
    <property type="term" value="C:plasma membrane"/>
    <property type="evidence" value="ECO:0007669"/>
    <property type="project" value="TreeGrafter"/>
</dbReference>
<gene>
    <name evidence="24" type="ORF">DWV59_03155</name>
    <name evidence="23" type="ORF">DXC63_09350</name>
    <name evidence="22" type="ORF">DXC85_09780</name>
    <name evidence="19" type="ORF">GBC45_01650</name>
    <name evidence="18" type="ORF">GBC97_05225</name>
    <name evidence="16" type="ORF">GBJ98_10645</name>
    <name evidence="17" type="ORF">GBK06_10390</name>
    <name evidence="15" type="ORF">GBK08_05325</name>
    <name evidence="20" type="ORF">GT999_09100</name>
    <name evidence="21" type="ORF">GUA24_09035</name>
</gene>
<dbReference type="Proteomes" id="UP000461165">
    <property type="component" value="Unassembled WGS sequence"/>
</dbReference>
<dbReference type="Pfam" id="PF02096">
    <property type="entry name" value="60KD_IMP"/>
    <property type="match status" value="1"/>
</dbReference>
<evidence type="ECO:0000313" key="29">
    <source>
        <dbReference type="Proteomes" id="UP000466472"/>
    </source>
</evidence>
<dbReference type="Proteomes" id="UP000265775">
    <property type="component" value="Unassembled WGS sequence"/>
</dbReference>
<comment type="similarity">
    <text evidence="2">Belongs to the OXA1/ALB3/YidC family. Type 1 subfamily.</text>
</comment>
<dbReference type="Proteomes" id="UP000466472">
    <property type="component" value="Unassembled WGS sequence"/>
</dbReference>
<organism evidence="17 33">
    <name type="scientific">Bifidobacterium longum</name>
    <dbReference type="NCBI Taxonomy" id="216816"/>
    <lineage>
        <taxon>Bacteria</taxon>
        <taxon>Bacillati</taxon>
        <taxon>Actinomycetota</taxon>
        <taxon>Actinomycetes</taxon>
        <taxon>Bifidobacteriales</taxon>
        <taxon>Bifidobacteriaceae</taxon>
        <taxon>Bifidobacterium</taxon>
    </lineage>
</organism>
<evidence type="ECO:0000313" key="27">
    <source>
        <dbReference type="Proteomes" id="UP000265775"/>
    </source>
</evidence>
<evidence type="ECO:0000256" key="6">
    <source>
        <dbReference type="ARBA" id="ARBA00023136"/>
    </source>
</evidence>
<evidence type="ECO:0000256" key="13">
    <source>
        <dbReference type="SAM" id="Phobius"/>
    </source>
</evidence>
<comment type="subcellular location">
    <subcellularLocation>
        <location evidence="1 12">Membrane</location>
        <topology evidence="1 12">Multi-pass membrane protein</topology>
    </subcellularLocation>
</comment>
<dbReference type="PANTHER" id="PTHR12428">
    <property type="entry name" value="OXA1"/>
    <property type="match status" value="1"/>
</dbReference>
<evidence type="ECO:0000313" key="32">
    <source>
        <dbReference type="Proteomes" id="UP000481350"/>
    </source>
</evidence>
<name>A0A0A1GRT3_BIFLN</name>
<dbReference type="Proteomes" id="UP000261186">
    <property type="component" value="Unassembled WGS sequence"/>
</dbReference>
<dbReference type="EMBL" id="QSRH01000013">
    <property type="protein sequence ID" value="RGL01635.1"/>
    <property type="molecule type" value="Genomic_DNA"/>
</dbReference>
<reference evidence="28 29" key="2">
    <citation type="journal article" date="2019" name="Nat. Med.">
        <title>A library of human gut bacterial isolates paired with longitudinal multiomics data enables mechanistic microbiome research.</title>
        <authorList>
            <person name="Poyet M."/>
            <person name="Groussin M."/>
            <person name="Gibbons S.M."/>
            <person name="Avila-Pacheco J."/>
            <person name="Jiang X."/>
            <person name="Kearney S.M."/>
            <person name="Perrotta A.R."/>
            <person name="Berdy B."/>
            <person name="Zhao S."/>
            <person name="Lieberman T.D."/>
            <person name="Swanson P.K."/>
            <person name="Smith M."/>
            <person name="Roesemann S."/>
            <person name="Alexander J.E."/>
            <person name="Rich S.A."/>
            <person name="Livny J."/>
            <person name="Vlamakis H."/>
            <person name="Clish C."/>
            <person name="Bullock K."/>
            <person name="Deik A."/>
            <person name="Scott J."/>
            <person name="Pierce K.A."/>
            <person name="Xavier R.J."/>
            <person name="Alm E.J."/>
        </authorList>
    </citation>
    <scope>NUCLEOTIDE SEQUENCE [LARGE SCALE GENOMIC DNA]</scope>
    <source>
        <strain evidence="19 30">BIOML-A136</strain>
        <strain evidence="18 28">BIOML-A166</strain>
        <strain evidence="16 32">BIOML-A283</strain>
        <strain evidence="17 33">BIOML-A284</strain>
        <strain evidence="15 31">BIOML-A320</strain>
        <strain evidence="20 29">BIOML-A395</strain>
        <strain evidence="21">BIOML-A409</strain>
    </source>
</reference>
<evidence type="ECO:0000313" key="26">
    <source>
        <dbReference type="Proteomes" id="UP000261288"/>
    </source>
</evidence>